<gene>
    <name evidence="3" type="ORF">IWQ60_011739</name>
</gene>
<feature type="chain" id="PRO_5040904711" evidence="2">
    <location>
        <begin position="24"/>
        <end position="595"/>
    </location>
</feature>
<feature type="signal peptide" evidence="2">
    <location>
        <begin position="1"/>
        <end position="23"/>
    </location>
</feature>
<reference evidence="3" key="1">
    <citation type="submission" date="2022-07" db="EMBL/GenBank/DDBJ databases">
        <title>Phylogenomic reconstructions and comparative analyses of Kickxellomycotina fungi.</title>
        <authorList>
            <person name="Reynolds N.K."/>
            <person name="Stajich J.E."/>
            <person name="Barry K."/>
            <person name="Grigoriev I.V."/>
            <person name="Crous P."/>
            <person name="Smith M.E."/>
        </authorList>
    </citation>
    <scope>NUCLEOTIDE SEQUENCE</scope>
    <source>
        <strain evidence="3">RSA 861</strain>
    </source>
</reference>
<protein>
    <submittedName>
        <fullName evidence="3">Uncharacterized protein</fullName>
    </submittedName>
</protein>
<organism evidence="3 4">
    <name type="scientific">Tieghemiomyces parasiticus</name>
    <dbReference type="NCBI Taxonomy" id="78921"/>
    <lineage>
        <taxon>Eukaryota</taxon>
        <taxon>Fungi</taxon>
        <taxon>Fungi incertae sedis</taxon>
        <taxon>Zoopagomycota</taxon>
        <taxon>Kickxellomycotina</taxon>
        <taxon>Dimargaritomycetes</taxon>
        <taxon>Dimargaritales</taxon>
        <taxon>Dimargaritaceae</taxon>
        <taxon>Tieghemiomyces</taxon>
    </lineage>
</organism>
<feature type="compositionally biased region" description="Polar residues" evidence="1">
    <location>
        <begin position="382"/>
        <end position="395"/>
    </location>
</feature>
<evidence type="ECO:0000256" key="1">
    <source>
        <dbReference type="SAM" id="MobiDB-lite"/>
    </source>
</evidence>
<keyword evidence="2" id="KW-0732">Signal</keyword>
<feature type="compositionally biased region" description="Basic and acidic residues" evidence="1">
    <location>
        <begin position="525"/>
        <end position="538"/>
    </location>
</feature>
<keyword evidence="4" id="KW-1185">Reference proteome</keyword>
<dbReference type="AlphaFoldDB" id="A0A9W8DI64"/>
<evidence type="ECO:0000256" key="2">
    <source>
        <dbReference type="SAM" id="SignalP"/>
    </source>
</evidence>
<evidence type="ECO:0000313" key="4">
    <source>
        <dbReference type="Proteomes" id="UP001150569"/>
    </source>
</evidence>
<dbReference type="Proteomes" id="UP001150569">
    <property type="component" value="Unassembled WGS sequence"/>
</dbReference>
<dbReference type="EMBL" id="JANBPT010001412">
    <property type="protein sequence ID" value="KAJ1908105.1"/>
    <property type="molecule type" value="Genomic_DNA"/>
</dbReference>
<sequence>MHCTLATLATLVAALIAQNRALGAPSPTDSNSPKNPQPPLDDEVSNTAPYPPFSAFPNYCPKIITSSIFKKGRATLDYTGLRKKKLDLKDGTVEKVADWLSVRLAYARMGHNYVDPTLEDSTPAIAIWIMPMNGIPLVDPMAHYKVGNGNWPENVNQVAYVNSVAERYKKPVYIMLNRNILQQPAGEALVSIFRNCYGATVAGNLVSTTSAKEKSDRPVVGPNTSPPQDDDGYSITAQYDSQSRHGDTTMNNLPTDGRFSMFEMPAPNQPFVALRSAGVGEFAAPQDTSTAPPNVDPYHWNPPPNFQNSAPTAEKQQDSGDPISLLQSGNYPSGGNNFLPGFPAPDQYINDGNPADKPQDQQFIPPPHHPYVDRSVLPTGPPTTLSSNQRSAASDNNREKQQVEEPNERSDLIDFTSLPGSPPKTPAKPRQESYSQNDAFTTHLTASPAGEDESTEDASSVASSVDSGFNKKIDWRDFIEYPVYYEDEEDEQAREPLNDSEPMTESTRPSAVKPEPSNTTIPPPDVDKTDDLSEHRELLASSKEFLALDERAPVNIEGYRSELNTATDWKDDTDHEDEPRQDAKGVQLSKKFKME</sequence>
<feature type="compositionally biased region" description="Basic and acidic residues" evidence="1">
    <location>
        <begin position="396"/>
        <end position="412"/>
    </location>
</feature>
<feature type="compositionally biased region" description="Polar residues" evidence="1">
    <location>
        <begin position="432"/>
        <end position="445"/>
    </location>
</feature>
<name>A0A9W8DI64_9FUNG</name>
<evidence type="ECO:0000313" key="3">
    <source>
        <dbReference type="EMBL" id="KAJ1908105.1"/>
    </source>
</evidence>
<feature type="compositionally biased region" description="Low complexity" evidence="1">
    <location>
        <begin position="457"/>
        <end position="467"/>
    </location>
</feature>
<feature type="region of interest" description="Disordered" evidence="1">
    <location>
        <begin position="23"/>
        <end position="47"/>
    </location>
</feature>
<feature type="compositionally biased region" description="Basic and acidic residues" evidence="1">
    <location>
        <begin position="568"/>
        <end position="583"/>
    </location>
</feature>
<feature type="compositionally biased region" description="Polar residues" evidence="1">
    <location>
        <begin position="325"/>
        <end position="336"/>
    </location>
</feature>
<feature type="region of interest" description="Disordered" evidence="1">
    <location>
        <begin position="209"/>
        <end position="264"/>
    </location>
</feature>
<accession>A0A9W8DI64</accession>
<feature type="region of interest" description="Disordered" evidence="1">
    <location>
        <begin position="283"/>
        <end position="467"/>
    </location>
</feature>
<comment type="caution">
    <text evidence="3">The sequence shown here is derived from an EMBL/GenBank/DDBJ whole genome shotgun (WGS) entry which is preliminary data.</text>
</comment>
<proteinExistence type="predicted"/>
<feature type="region of interest" description="Disordered" evidence="1">
    <location>
        <begin position="486"/>
        <end position="595"/>
    </location>
</feature>